<gene>
    <name evidence="7" type="primary">cbiE</name>
    <name evidence="7" type="ORF">GL286_18830</name>
</gene>
<dbReference type="InterPro" id="IPR035996">
    <property type="entry name" value="4pyrrol_Methylase_sf"/>
</dbReference>
<keyword evidence="3 7" id="KW-0489">Methyltransferase</keyword>
<reference evidence="7 8" key="1">
    <citation type="submission" date="2019-11" db="EMBL/GenBank/DDBJ databases">
        <authorList>
            <person name="Dong K."/>
        </authorList>
    </citation>
    <scope>NUCLEOTIDE SEQUENCE [LARGE SCALE GENOMIC DNA]</scope>
    <source>
        <strain evidence="7 8">NBRC 111993</strain>
    </source>
</reference>
<evidence type="ECO:0000256" key="1">
    <source>
        <dbReference type="ARBA" id="ARBA00004953"/>
    </source>
</evidence>
<evidence type="ECO:0000256" key="3">
    <source>
        <dbReference type="ARBA" id="ARBA00022603"/>
    </source>
</evidence>
<dbReference type="Proteomes" id="UP000478183">
    <property type="component" value="Unassembled WGS sequence"/>
</dbReference>
<comment type="caution">
    <text evidence="7">The sequence shown here is derived from an EMBL/GenBank/DDBJ whole genome shotgun (WGS) entry which is preliminary data.</text>
</comment>
<dbReference type="InterPro" id="IPR029063">
    <property type="entry name" value="SAM-dependent_MTases_sf"/>
</dbReference>
<dbReference type="NCBIfam" id="TIGR02467">
    <property type="entry name" value="CbiE"/>
    <property type="match status" value="1"/>
</dbReference>
<dbReference type="PANTHER" id="PTHR43182:SF1">
    <property type="entry name" value="COBALT-PRECORRIN-7 C(5)-METHYLTRANSFERASE"/>
    <property type="match status" value="1"/>
</dbReference>
<evidence type="ECO:0000313" key="7">
    <source>
        <dbReference type="EMBL" id="MTH79771.1"/>
    </source>
</evidence>
<evidence type="ECO:0000256" key="2">
    <source>
        <dbReference type="ARBA" id="ARBA00022573"/>
    </source>
</evidence>
<dbReference type="NCBIfam" id="TIGR02469">
    <property type="entry name" value="CbiT"/>
    <property type="match status" value="1"/>
</dbReference>
<dbReference type="InterPro" id="IPR050714">
    <property type="entry name" value="Cobalamin_biosynth_MTase"/>
</dbReference>
<dbReference type="SUPFAM" id="SSF53790">
    <property type="entry name" value="Tetrapyrrole methylase"/>
    <property type="match status" value="1"/>
</dbReference>
<organism evidence="7 8">
    <name type="scientific">Paracoccus aestuariivivens</name>
    <dbReference type="NCBI Taxonomy" id="1820333"/>
    <lineage>
        <taxon>Bacteria</taxon>
        <taxon>Pseudomonadati</taxon>
        <taxon>Pseudomonadota</taxon>
        <taxon>Alphaproteobacteria</taxon>
        <taxon>Rhodobacterales</taxon>
        <taxon>Paracoccaceae</taxon>
        <taxon>Paracoccus</taxon>
    </lineage>
</organism>
<dbReference type="InterPro" id="IPR012818">
    <property type="entry name" value="CbiE"/>
</dbReference>
<dbReference type="InterPro" id="IPR006365">
    <property type="entry name" value="Cbl_synth_CobL"/>
</dbReference>
<dbReference type="Gene3D" id="3.40.50.150">
    <property type="entry name" value="Vaccinia Virus protein VP39"/>
    <property type="match status" value="1"/>
</dbReference>
<dbReference type="EMBL" id="WMIE01000020">
    <property type="protein sequence ID" value="MTH79771.1"/>
    <property type="molecule type" value="Genomic_DNA"/>
</dbReference>
<dbReference type="RefSeq" id="WP_155097123.1">
    <property type="nucleotide sequence ID" value="NZ_WMIE01000020.1"/>
</dbReference>
<feature type="domain" description="Tetrapyrrole methylase" evidence="6">
    <location>
        <begin position="7"/>
        <end position="186"/>
    </location>
</feature>
<evidence type="ECO:0000256" key="4">
    <source>
        <dbReference type="ARBA" id="ARBA00022679"/>
    </source>
</evidence>
<dbReference type="InterPro" id="IPR014008">
    <property type="entry name" value="Cbl_synth_MTase_CbiT"/>
</dbReference>
<keyword evidence="5" id="KW-0949">S-adenosyl-L-methionine</keyword>
<dbReference type="OrthoDB" id="9787825at2"/>
<dbReference type="PANTHER" id="PTHR43182">
    <property type="entry name" value="COBALT-PRECORRIN-6B C(15)-METHYLTRANSFERASE (DECARBOXYLATING)"/>
    <property type="match status" value="1"/>
</dbReference>
<protein>
    <submittedName>
        <fullName evidence="7">Precorrin-6y C5,15-methyltransferase (Decarboxylating) subunit CbiE</fullName>
    </submittedName>
</protein>
<sequence>MARTPWLTIIGIGEDGPEGLSPASRAALEQADVMMGSARHLGLLPETTAPKITWPVPFSDGLQVLQDLKPRRVAVLASGDPFWFGAGSVIARALQPDEWRAIPGPSTFALTAARLGWAIEQTTCLGLHAAPLTRLRPHLAAGRQLIVLLRDGPAVTELGHYLDGQGFGDSNLTILEALGGPRERITDACANDIPHRDFSHPVAVAVACAGAGQPLPICSGIEDGFFETDSQITKRPIRALVLSALAPKPSELLWDIGGGSGSIAIEWLLSHGTTRAIAIEPRPDRADRIRRNADRLGVDRLIVHLGSAPEALTGLPPPQAVFIGGGLSQNLLQDLHQTLPVGTRLVAHAVTLESETLLTEWHGRLGGEMLRIALSETVPLGPKRAWKSAYPVVQWRVTL</sequence>
<proteinExistence type="predicted"/>
<dbReference type="CDD" id="cd02440">
    <property type="entry name" value="AdoMet_MTases"/>
    <property type="match status" value="1"/>
</dbReference>
<dbReference type="Gene3D" id="3.40.1010.10">
    <property type="entry name" value="Cobalt-precorrin-4 Transmethylase, Domain 1"/>
    <property type="match status" value="1"/>
</dbReference>
<dbReference type="SUPFAM" id="SSF53335">
    <property type="entry name" value="S-adenosyl-L-methionine-dependent methyltransferases"/>
    <property type="match status" value="1"/>
</dbReference>
<comment type="pathway">
    <text evidence="1">Cofactor biosynthesis; adenosylcobalamin biosynthesis.</text>
</comment>
<evidence type="ECO:0000259" key="6">
    <source>
        <dbReference type="Pfam" id="PF00590"/>
    </source>
</evidence>
<accession>A0A6L6JIT1</accession>
<keyword evidence="4 7" id="KW-0808">Transferase</keyword>
<dbReference type="AlphaFoldDB" id="A0A6L6JIT1"/>
<name>A0A6L6JIT1_9RHOB</name>
<dbReference type="GO" id="GO:0032259">
    <property type="term" value="P:methylation"/>
    <property type="evidence" value="ECO:0007669"/>
    <property type="project" value="UniProtKB-KW"/>
</dbReference>
<evidence type="ECO:0000313" key="8">
    <source>
        <dbReference type="Proteomes" id="UP000478183"/>
    </source>
</evidence>
<dbReference type="InterPro" id="IPR000878">
    <property type="entry name" value="4pyrrol_Mease"/>
</dbReference>
<evidence type="ECO:0000256" key="5">
    <source>
        <dbReference type="ARBA" id="ARBA00022691"/>
    </source>
</evidence>
<keyword evidence="2" id="KW-0169">Cobalamin biosynthesis</keyword>
<dbReference type="InterPro" id="IPR014777">
    <property type="entry name" value="4pyrrole_Mease_sub1"/>
</dbReference>
<dbReference type="CDD" id="cd11644">
    <property type="entry name" value="Precorrin-6Y-MT"/>
    <property type="match status" value="1"/>
</dbReference>
<keyword evidence="8" id="KW-1185">Reference proteome</keyword>
<dbReference type="UniPathway" id="UPA00148"/>
<dbReference type="Pfam" id="PF00590">
    <property type="entry name" value="TP_methylase"/>
    <property type="match status" value="1"/>
</dbReference>
<dbReference type="GO" id="GO:0009236">
    <property type="term" value="P:cobalamin biosynthetic process"/>
    <property type="evidence" value="ECO:0007669"/>
    <property type="project" value="UniProtKB-UniPathway"/>
</dbReference>
<dbReference type="GO" id="GO:0008276">
    <property type="term" value="F:protein methyltransferase activity"/>
    <property type="evidence" value="ECO:0007669"/>
    <property type="project" value="InterPro"/>
</dbReference>
<dbReference type="PIRSF" id="PIRSF036428">
    <property type="entry name" value="CobL"/>
    <property type="match status" value="1"/>
</dbReference>